<organism evidence="2 3">
    <name type="scientific">Corallococcus coralloides</name>
    <name type="common">Myxococcus coralloides</name>
    <dbReference type="NCBI Taxonomy" id="184914"/>
    <lineage>
        <taxon>Bacteria</taxon>
        <taxon>Pseudomonadati</taxon>
        <taxon>Myxococcota</taxon>
        <taxon>Myxococcia</taxon>
        <taxon>Myxococcales</taxon>
        <taxon>Cystobacterineae</taxon>
        <taxon>Myxococcaceae</taxon>
        <taxon>Corallococcus</taxon>
    </lineage>
</organism>
<dbReference type="Proteomes" id="UP000288758">
    <property type="component" value="Chromosome"/>
</dbReference>
<dbReference type="EMBL" id="CP034669">
    <property type="protein sequence ID" value="QAT84598.1"/>
    <property type="molecule type" value="Genomic_DNA"/>
</dbReference>
<accession>A0A410RRU7</accession>
<evidence type="ECO:0000256" key="1">
    <source>
        <dbReference type="SAM" id="MobiDB-lite"/>
    </source>
</evidence>
<evidence type="ECO:0000313" key="3">
    <source>
        <dbReference type="Proteomes" id="UP000288758"/>
    </source>
</evidence>
<reference evidence="2 3" key="1">
    <citation type="submission" date="2018-12" db="EMBL/GenBank/DDBJ databases">
        <title>Complete Genome Sequence of the Corallopyronin A producing Myxobacterium Corallococcus coralloides B035.</title>
        <authorList>
            <person name="Bouhired S.M."/>
            <person name="Rupp O."/>
            <person name="Blom J."/>
            <person name="Schaeberle T.F."/>
            <person name="Kehraus S."/>
            <person name="Schiefer A."/>
            <person name="Pfarr K."/>
            <person name="Goesmann A."/>
            <person name="Hoerauf A."/>
            <person name="Koenig G.M."/>
        </authorList>
    </citation>
    <scope>NUCLEOTIDE SEQUENCE [LARGE SCALE GENOMIC DNA]</scope>
    <source>
        <strain evidence="2 3">B035</strain>
    </source>
</reference>
<sequence>MSDFPPKPVVPSPPLPLESTPPERRRGRVLLAATAASAAFTMVACDPFMTTNPAPCVYDGGLVDDDCEPSNGTNDSIRDAGTDAGTDAGLPQDP</sequence>
<protein>
    <submittedName>
        <fullName evidence="2">Uncharacterized protein</fullName>
    </submittedName>
</protein>
<proteinExistence type="predicted"/>
<feature type="region of interest" description="Disordered" evidence="1">
    <location>
        <begin position="1"/>
        <end position="24"/>
    </location>
</feature>
<feature type="compositionally biased region" description="Pro residues" evidence="1">
    <location>
        <begin position="1"/>
        <end position="16"/>
    </location>
</feature>
<gene>
    <name evidence="2" type="ORF">EJ065_3029</name>
</gene>
<name>A0A410RRU7_CORCK</name>
<dbReference type="RefSeq" id="WP_128796510.1">
    <property type="nucleotide sequence ID" value="NZ_CP034669.1"/>
</dbReference>
<evidence type="ECO:0000313" key="2">
    <source>
        <dbReference type="EMBL" id="QAT84598.1"/>
    </source>
</evidence>
<feature type="region of interest" description="Disordered" evidence="1">
    <location>
        <begin position="67"/>
        <end position="94"/>
    </location>
</feature>
<dbReference type="AlphaFoldDB" id="A0A410RRU7"/>